<name>A0A402D746_9BACT</name>
<proteinExistence type="predicted"/>
<evidence type="ECO:0000313" key="1">
    <source>
        <dbReference type="EMBL" id="BDI29381.1"/>
    </source>
</evidence>
<sequence length="161" mass="17680">MSQQLPLLCDHGLTQATSDALRRAGVTASRITQTDGHARASKKTHEFEAGLINGRQYCAAVDISVHGMTDLMIRDELVALAREGIAGFYRAPGKDGWSGVQHIHAIDCNLPMKLALREQVHDWLHGKNGLVNHEAYKFWQPCATAQACVRNAFLAHNPADN</sequence>
<dbReference type="RefSeq" id="WP_119325265.1">
    <property type="nucleotide sequence ID" value="NZ_AP025739.1"/>
</dbReference>
<organism evidence="1 2">
    <name type="scientific">Capsulimonas corticalis</name>
    <dbReference type="NCBI Taxonomy" id="2219043"/>
    <lineage>
        <taxon>Bacteria</taxon>
        <taxon>Bacillati</taxon>
        <taxon>Armatimonadota</taxon>
        <taxon>Armatimonadia</taxon>
        <taxon>Capsulimonadales</taxon>
        <taxon>Capsulimonadaceae</taxon>
        <taxon>Capsulimonas</taxon>
    </lineage>
</organism>
<dbReference type="OrthoDB" id="5178799at2"/>
<dbReference type="KEGG" id="ccot:CCAX7_14320"/>
<accession>A0A402D746</accession>
<dbReference type="Proteomes" id="UP000287394">
    <property type="component" value="Chromosome"/>
</dbReference>
<gene>
    <name evidence="1" type="ORF">CCAX7_14320</name>
</gene>
<evidence type="ECO:0000313" key="2">
    <source>
        <dbReference type="Proteomes" id="UP000287394"/>
    </source>
</evidence>
<dbReference type="EMBL" id="AP025739">
    <property type="protein sequence ID" value="BDI29381.1"/>
    <property type="molecule type" value="Genomic_DNA"/>
</dbReference>
<dbReference type="AlphaFoldDB" id="A0A402D746"/>
<keyword evidence="2" id="KW-1185">Reference proteome</keyword>
<reference evidence="1 2" key="1">
    <citation type="journal article" date="2019" name="Int. J. Syst. Evol. Microbiol.">
        <title>Capsulimonas corticalis gen. nov., sp. nov., an aerobic capsulated bacterium, of a novel bacterial order, Capsulimonadales ord. nov., of the class Armatimonadia of the phylum Armatimonadetes.</title>
        <authorList>
            <person name="Li J."/>
            <person name="Kudo C."/>
            <person name="Tonouchi A."/>
        </authorList>
    </citation>
    <scope>NUCLEOTIDE SEQUENCE [LARGE SCALE GENOMIC DNA]</scope>
    <source>
        <strain evidence="1 2">AX-7</strain>
    </source>
</reference>
<protein>
    <submittedName>
        <fullName evidence="1">Uncharacterized protein</fullName>
    </submittedName>
</protein>